<sequence>MASVEMQEQIPLKSAEHPQPEGGAESAAGAQQNATTDGSGNPTIENNKKEKKGGWFSSKKKAANAKTTEIAATGQEGDKNTTEGGEDGGNATDGGANNVNEKKQKTKGTSGKKCPFSFCRPQRGVAGTDGGASDGTLQQQPSFQLNMVQRDDRKLQEGIDFGFEQIFGEPDAVHSINGVWRTTITVFLAVRNFIYKLFSLIFAVPLAILFGILFALISVLGVYFFVPIGRLLSIPLGWVAKVWSTVIGAILDPVCRSCGLLFGNVKVSRYGINHDPTAVISA</sequence>
<evidence type="ECO:0000256" key="2">
    <source>
        <dbReference type="ARBA" id="ARBA00004395"/>
    </source>
</evidence>
<dbReference type="AlphaFoldDB" id="A0A6V7VZQ2"/>
<keyword evidence="9" id="KW-0812">Transmembrane</keyword>
<keyword evidence="7 9" id="KW-0472">Membrane</keyword>
<dbReference type="EMBL" id="CAJEWN010000370">
    <property type="protein sequence ID" value="CAD2180416.1"/>
    <property type="molecule type" value="Genomic_DNA"/>
</dbReference>
<feature type="compositionally biased region" description="Low complexity" evidence="8">
    <location>
        <begin position="64"/>
        <end position="73"/>
    </location>
</feature>
<dbReference type="PANTHER" id="PTHR10844:SF21">
    <property type="entry name" value="CAVEOLIN-1"/>
    <property type="match status" value="1"/>
</dbReference>
<evidence type="ECO:0000256" key="4">
    <source>
        <dbReference type="ARBA" id="ARBA00010988"/>
    </source>
</evidence>
<evidence type="ECO:0000256" key="3">
    <source>
        <dbReference type="ARBA" id="ARBA00004543"/>
    </source>
</evidence>
<evidence type="ECO:0000313" key="10">
    <source>
        <dbReference type="EMBL" id="CAD2180416.1"/>
    </source>
</evidence>
<accession>A0A6V7VZQ2</accession>
<feature type="compositionally biased region" description="Low complexity" evidence="8">
    <location>
        <begin position="20"/>
        <end position="34"/>
    </location>
</feature>
<comment type="caution">
    <text evidence="10">The sequence shown here is derived from an EMBL/GenBank/DDBJ whole genome shotgun (WGS) entry which is preliminary data.</text>
</comment>
<dbReference type="GO" id="GO:0000139">
    <property type="term" value="C:Golgi membrane"/>
    <property type="evidence" value="ECO:0007669"/>
    <property type="project" value="UniProtKB-SubCell"/>
</dbReference>
<dbReference type="PANTHER" id="PTHR10844">
    <property type="entry name" value="CAVEOLIN"/>
    <property type="match status" value="1"/>
</dbReference>
<evidence type="ECO:0000256" key="8">
    <source>
        <dbReference type="SAM" id="MobiDB-lite"/>
    </source>
</evidence>
<evidence type="ECO:0000313" key="11">
    <source>
        <dbReference type="Proteomes" id="UP000580250"/>
    </source>
</evidence>
<gene>
    <name evidence="10" type="ORF">MENT_LOCUS32492</name>
</gene>
<dbReference type="Proteomes" id="UP000580250">
    <property type="component" value="Unassembled WGS sequence"/>
</dbReference>
<keyword evidence="9" id="KW-1133">Transmembrane helix</keyword>
<name>A0A6V7VZQ2_MELEN</name>
<evidence type="ECO:0000256" key="9">
    <source>
        <dbReference type="SAM" id="Phobius"/>
    </source>
</evidence>
<dbReference type="GO" id="GO:0060090">
    <property type="term" value="F:molecular adaptor activity"/>
    <property type="evidence" value="ECO:0007669"/>
    <property type="project" value="TreeGrafter"/>
</dbReference>
<evidence type="ECO:0000256" key="1">
    <source>
        <dbReference type="ARBA" id="ARBA00004202"/>
    </source>
</evidence>
<feature type="compositionally biased region" description="Polar residues" evidence="8">
    <location>
        <begin position="35"/>
        <end position="45"/>
    </location>
</feature>
<reference evidence="10 11" key="1">
    <citation type="submission" date="2020-08" db="EMBL/GenBank/DDBJ databases">
        <authorList>
            <person name="Koutsovoulos G."/>
            <person name="Danchin GJ E."/>
        </authorList>
    </citation>
    <scope>NUCLEOTIDE SEQUENCE [LARGE SCALE GENOMIC DNA]</scope>
</reference>
<dbReference type="Pfam" id="PF01146">
    <property type="entry name" value="Caveolin"/>
    <property type="match status" value="1"/>
</dbReference>
<comment type="similarity">
    <text evidence="4">Belongs to the caveolin family.</text>
</comment>
<proteinExistence type="inferred from homology"/>
<feature type="region of interest" description="Disordered" evidence="8">
    <location>
        <begin position="1"/>
        <end position="114"/>
    </location>
</feature>
<protein>
    <submittedName>
        <fullName evidence="10">Uncharacterized protein</fullName>
    </submittedName>
</protein>
<organism evidence="10 11">
    <name type="scientific">Meloidogyne enterolobii</name>
    <name type="common">Root-knot nematode worm</name>
    <name type="synonym">Meloidogyne mayaguensis</name>
    <dbReference type="NCBI Taxonomy" id="390850"/>
    <lineage>
        <taxon>Eukaryota</taxon>
        <taxon>Metazoa</taxon>
        <taxon>Ecdysozoa</taxon>
        <taxon>Nematoda</taxon>
        <taxon>Chromadorea</taxon>
        <taxon>Rhabditida</taxon>
        <taxon>Tylenchina</taxon>
        <taxon>Tylenchomorpha</taxon>
        <taxon>Tylenchoidea</taxon>
        <taxon>Meloidogynidae</taxon>
        <taxon>Meloidogyninae</taxon>
        <taxon>Meloidogyne</taxon>
    </lineage>
</organism>
<evidence type="ECO:0000256" key="5">
    <source>
        <dbReference type="ARBA" id="ARBA00022475"/>
    </source>
</evidence>
<evidence type="ECO:0000256" key="6">
    <source>
        <dbReference type="ARBA" id="ARBA00023034"/>
    </source>
</evidence>
<dbReference type="GO" id="GO:0070836">
    <property type="term" value="P:caveola assembly"/>
    <property type="evidence" value="ECO:0007669"/>
    <property type="project" value="InterPro"/>
</dbReference>
<feature type="transmembrane region" description="Helical" evidence="9">
    <location>
        <begin position="197"/>
        <end position="226"/>
    </location>
</feature>
<dbReference type="GO" id="GO:0005901">
    <property type="term" value="C:caveola"/>
    <property type="evidence" value="ECO:0007669"/>
    <property type="project" value="UniProtKB-SubCell"/>
</dbReference>
<keyword evidence="5" id="KW-1003">Cell membrane</keyword>
<evidence type="ECO:0000256" key="7">
    <source>
        <dbReference type="ARBA" id="ARBA00023136"/>
    </source>
</evidence>
<dbReference type="OrthoDB" id="5917823at2759"/>
<dbReference type="InterPro" id="IPR001612">
    <property type="entry name" value="Caveolin"/>
</dbReference>
<keyword evidence="6" id="KW-0333">Golgi apparatus</keyword>
<comment type="subcellular location">
    <subcellularLocation>
        <location evidence="1">Cell membrane</location>
        <topology evidence="1">Peripheral membrane protein</topology>
    </subcellularLocation>
    <subcellularLocation>
        <location evidence="2">Golgi apparatus membrane</location>
        <topology evidence="2">Peripheral membrane protein</topology>
    </subcellularLocation>
    <subcellularLocation>
        <location evidence="3">Membrane</location>
        <location evidence="3">Caveola</location>
        <topology evidence="3">Peripheral membrane protein</topology>
    </subcellularLocation>
</comment>